<evidence type="ECO:0000313" key="4">
    <source>
        <dbReference type="EMBL" id="MDO7836706.1"/>
    </source>
</evidence>
<reference evidence="4" key="1">
    <citation type="submission" date="2023-07" db="EMBL/GenBank/DDBJ databases">
        <title>Bacterial whole genome sequence for Sphingobium sp. HBC34.</title>
        <authorList>
            <person name="Le V."/>
            <person name="Ko S.-R."/>
            <person name="Ahn C.-Y."/>
            <person name="Oh H.-M."/>
        </authorList>
    </citation>
    <scope>NUCLEOTIDE SEQUENCE</scope>
    <source>
        <strain evidence="4">HBC34</strain>
    </source>
</reference>
<dbReference type="PIRSF" id="PIRSF016578">
    <property type="entry name" value="HsaA"/>
    <property type="match status" value="1"/>
</dbReference>
<protein>
    <submittedName>
        <fullName evidence="4">Acyl-CoA dehydrogenase family protein</fullName>
    </submittedName>
</protein>
<dbReference type="Gene3D" id="2.40.110.10">
    <property type="entry name" value="Butyryl-CoA Dehydrogenase, subunit A, domain 2"/>
    <property type="match status" value="1"/>
</dbReference>
<dbReference type="Pfam" id="PF02771">
    <property type="entry name" value="Acyl-CoA_dh_N"/>
    <property type="match status" value="1"/>
</dbReference>
<dbReference type="RefSeq" id="WP_304537125.1">
    <property type="nucleotide sequence ID" value="NZ_JAUQOM010000010.1"/>
</dbReference>
<evidence type="ECO:0000259" key="3">
    <source>
        <dbReference type="Pfam" id="PF08028"/>
    </source>
</evidence>
<dbReference type="PANTHER" id="PTHR43884">
    <property type="entry name" value="ACYL-COA DEHYDROGENASE"/>
    <property type="match status" value="1"/>
</dbReference>
<dbReference type="InterPro" id="IPR009100">
    <property type="entry name" value="AcylCoA_DH/oxidase_NM_dom_sf"/>
</dbReference>
<gene>
    <name evidence="4" type="ORF">Q4610_16790</name>
</gene>
<dbReference type="SUPFAM" id="SSF56645">
    <property type="entry name" value="Acyl-CoA dehydrogenase NM domain-like"/>
    <property type="match status" value="1"/>
</dbReference>
<evidence type="ECO:0000256" key="1">
    <source>
        <dbReference type="ARBA" id="ARBA00023002"/>
    </source>
</evidence>
<dbReference type="PANTHER" id="PTHR43884:SF12">
    <property type="entry name" value="ISOVALERYL-COA DEHYDROGENASE, MITOCHONDRIAL-RELATED"/>
    <property type="match status" value="1"/>
</dbReference>
<keyword evidence="1" id="KW-0560">Oxidoreductase</keyword>
<dbReference type="Proteomes" id="UP001176471">
    <property type="component" value="Unassembled WGS sequence"/>
</dbReference>
<accession>A0ABT8ZR92</accession>
<evidence type="ECO:0000313" key="5">
    <source>
        <dbReference type="Proteomes" id="UP001176471"/>
    </source>
</evidence>
<dbReference type="Gene3D" id="1.20.140.10">
    <property type="entry name" value="Butyryl-CoA Dehydrogenase, subunit A, domain 3"/>
    <property type="match status" value="1"/>
</dbReference>
<dbReference type="InterPro" id="IPR046373">
    <property type="entry name" value="Acyl-CoA_Oxase/DH_mid-dom_sf"/>
</dbReference>
<name>A0ABT8ZR92_9SPHN</name>
<dbReference type="Gene3D" id="1.10.540.10">
    <property type="entry name" value="Acyl-CoA dehydrogenase/oxidase, N-terminal domain"/>
    <property type="match status" value="1"/>
</dbReference>
<feature type="domain" description="Acyl-CoA dehydrogenase C-terminal" evidence="3">
    <location>
        <begin position="236"/>
        <end position="365"/>
    </location>
</feature>
<proteinExistence type="predicted"/>
<dbReference type="InterPro" id="IPR013107">
    <property type="entry name" value="Acyl-CoA_DH_C"/>
</dbReference>
<dbReference type="EMBL" id="JAUQOM010000010">
    <property type="protein sequence ID" value="MDO7836706.1"/>
    <property type="molecule type" value="Genomic_DNA"/>
</dbReference>
<dbReference type="Pfam" id="PF08028">
    <property type="entry name" value="Acyl-CoA_dh_2"/>
    <property type="match status" value="1"/>
</dbReference>
<keyword evidence="5" id="KW-1185">Reference proteome</keyword>
<comment type="caution">
    <text evidence="4">The sequence shown here is derived from an EMBL/GenBank/DDBJ whole genome shotgun (WGS) entry which is preliminary data.</text>
</comment>
<evidence type="ECO:0000259" key="2">
    <source>
        <dbReference type="Pfam" id="PF02771"/>
    </source>
</evidence>
<dbReference type="InterPro" id="IPR013786">
    <property type="entry name" value="AcylCoA_DH/ox_N"/>
</dbReference>
<feature type="domain" description="Acyl-CoA dehydrogenase/oxidase N-terminal" evidence="2">
    <location>
        <begin position="23"/>
        <end position="93"/>
    </location>
</feature>
<sequence>MTAEEARTLWERTKALKPVVDSCRAETDMERRLPDPIAAAFMDLDLYRLILPKDLGGQGVDPLTAFDMTEEVAYYDGSVGWNFAIGANSGMIAGQLPPETVASVFGTRQAAVAGSGPPQGRAVAVAGGYRVTGRFAWASGIHQAQWVMGGCFVHDGDERRVGPHGGPVVIHVLAPRADATVIDSWHTGGMRGTGSTEFDLEDVFVPDSHAFMMFGAAPKHSDPVYRLPTSFFGFGLTAVPLGIARAAKDGLAQLAVTKVPAPPRPGLRDQQHVQYVVAKADAMVEAARLAVRNAFSSMWAEVRKDGATMESRARLRRASVHAVETAIEAVGMCYRAAGGAAVFESHPFERALRDVNATGGHVVYQRAMMEDAGRVALGLPPLLPMF</sequence>
<dbReference type="InterPro" id="IPR036250">
    <property type="entry name" value="AcylCo_DH-like_C"/>
</dbReference>
<dbReference type="SUPFAM" id="SSF47203">
    <property type="entry name" value="Acyl-CoA dehydrogenase C-terminal domain-like"/>
    <property type="match status" value="1"/>
</dbReference>
<dbReference type="InterPro" id="IPR037069">
    <property type="entry name" value="AcylCoA_DH/ox_N_sf"/>
</dbReference>
<organism evidence="4 5">
    <name type="scientific">Sphingobium cyanobacteriorum</name>
    <dbReference type="NCBI Taxonomy" id="3063954"/>
    <lineage>
        <taxon>Bacteria</taxon>
        <taxon>Pseudomonadati</taxon>
        <taxon>Pseudomonadota</taxon>
        <taxon>Alphaproteobacteria</taxon>
        <taxon>Sphingomonadales</taxon>
        <taxon>Sphingomonadaceae</taxon>
        <taxon>Sphingobium</taxon>
    </lineage>
</organism>